<protein>
    <submittedName>
        <fullName evidence="2">Uncharacterized protein</fullName>
    </submittedName>
</protein>
<name>A0ABQ9WI78_SAGOE</name>
<evidence type="ECO:0000313" key="2">
    <source>
        <dbReference type="EMBL" id="KAK2121011.1"/>
    </source>
</evidence>
<evidence type="ECO:0000313" key="3">
    <source>
        <dbReference type="Proteomes" id="UP001266305"/>
    </source>
</evidence>
<feature type="region of interest" description="Disordered" evidence="1">
    <location>
        <begin position="156"/>
        <end position="244"/>
    </location>
</feature>
<gene>
    <name evidence="2" type="ORF">P7K49_002397</name>
</gene>
<sequence>MRRKGAPPGSLAAPRMAREPSAHAHTVSGTRLSSAAEATAGRESERRLRPGGGRACSGRGLGRSLTVTRSPAPAASSLLLRRQPLLLRPSSQQDILTIFKRLRSVPTNKVAAAAECGPAWHPFRTSLAAPAGSSGRGVGGGAGAACDTSHCGAAAAWPGRGGRGRAAGSAGVLTTRAREGSQGRRRGHTPHQALGRGASTGGSERELRRPRGLCDEGPPGLETPVAGKRGSPETILELTPACWS</sequence>
<comment type="caution">
    <text evidence="2">The sequence shown here is derived from an EMBL/GenBank/DDBJ whole genome shotgun (WGS) entry which is preliminary data.</text>
</comment>
<organism evidence="2 3">
    <name type="scientific">Saguinus oedipus</name>
    <name type="common">Cotton-top tamarin</name>
    <name type="synonym">Oedipomidas oedipus</name>
    <dbReference type="NCBI Taxonomy" id="9490"/>
    <lineage>
        <taxon>Eukaryota</taxon>
        <taxon>Metazoa</taxon>
        <taxon>Chordata</taxon>
        <taxon>Craniata</taxon>
        <taxon>Vertebrata</taxon>
        <taxon>Euteleostomi</taxon>
        <taxon>Mammalia</taxon>
        <taxon>Eutheria</taxon>
        <taxon>Euarchontoglires</taxon>
        <taxon>Primates</taxon>
        <taxon>Haplorrhini</taxon>
        <taxon>Platyrrhini</taxon>
        <taxon>Cebidae</taxon>
        <taxon>Callitrichinae</taxon>
        <taxon>Saguinus</taxon>
    </lineage>
</organism>
<feature type="compositionally biased region" description="Gly residues" evidence="1">
    <location>
        <begin position="50"/>
        <end position="61"/>
    </location>
</feature>
<evidence type="ECO:0000256" key="1">
    <source>
        <dbReference type="SAM" id="MobiDB-lite"/>
    </source>
</evidence>
<keyword evidence="3" id="KW-1185">Reference proteome</keyword>
<accession>A0ABQ9WI78</accession>
<reference evidence="2 3" key="1">
    <citation type="submission" date="2023-05" db="EMBL/GenBank/DDBJ databases">
        <title>B98-5 Cell Line De Novo Hybrid Assembly: An Optical Mapping Approach.</title>
        <authorList>
            <person name="Kananen K."/>
            <person name="Auerbach J.A."/>
            <person name="Kautto E."/>
            <person name="Blachly J.S."/>
        </authorList>
    </citation>
    <scope>NUCLEOTIDE SEQUENCE [LARGE SCALE GENOMIC DNA]</scope>
    <source>
        <strain evidence="2">B95-8</strain>
        <tissue evidence="2">Cell line</tissue>
    </source>
</reference>
<dbReference type="EMBL" id="JASSZA010000001">
    <property type="protein sequence ID" value="KAK2121011.1"/>
    <property type="molecule type" value="Genomic_DNA"/>
</dbReference>
<dbReference type="Proteomes" id="UP001266305">
    <property type="component" value="Unassembled WGS sequence"/>
</dbReference>
<feature type="region of interest" description="Disordered" evidence="1">
    <location>
        <begin position="1"/>
        <end position="66"/>
    </location>
</feature>
<proteinExistence type="predicted"/>
<feature type="compositionally biased region" description="Basic and acidic residues" evidence="1">
    <location>
        <begin position="203"/>
        <end position="214"/>
    </location>
</feature>